<dbReference type="PANTHER" id="PTHR43776:SF7">
    <property type="entry name" value="D,D-DIPEPTIDE TRANSPORT ATP-BINDING PROTEIN DDPF-RELATED"/>
    <property type="match status" value="1"/>
</dbReference>
<dbReference type="GO" id="GO:0016887">
    <property type="term" value="F:ATP hydrolysis activity"/>
    <property type="evidence" value="ECO:0007669"/>
    <property type="project" value="InterPro"/>
</dbReference>
<evidence type="ECO:0000259" key="7">
    <source>
        <dbReference type="PROSITE" id="PS50893"/>
    </source>
</evidence>
<evidence type="ECO:0000256" key="4">
    <source>
        <dbReference type="ARBA" id="ARBA00022741"/>
    </source>
</evidence>
<dbReference type="RefSeq" id="WP_008028160.1">
    <property type="nucleotide sequence ID" value="NZ_ACYY01000003.1"/>
</dbReference>
<keyword evidence="4" id="KW-0547">Nucleotide-binding</keyword>
<evidence type="ECO:0000256" key="1">
    <source>
        <dbReference type="ARBA" id="ARBA00004417"/>
    </source>
</evidence>
<dbReference type="GO" id="GO:0005886">
    <property type="term" value="C:plasma membrane"/>
    <property type="evidence" value="ECO:0007669"/>
    <property type="project" value="UniProtKB-SubCell"/>
</dbReference>
<evidence type="ECO:0000313" key="9">
    <source>
        <dbReference type="Proteomes" id="UP000010121"/>
    </source>
</evidence>
<organism evidence="8 9">
    <name type="scientific">Rhodobacter ferrooxidans</name>
    <dbReference type="NCBI Taxonomy" id="371731"/>
    <lineage>
        <taxon>Bacteria</taxon>
        <taxon>Pseudomonadati</taxon>
        <taxon>Pseudomonadota</taxon>
        <taxon>Alphaproteobacteria</taxon>
        <taxon>Rhodobacterales</taxon>
        <taxon>Rhodobacter group</taxon>
        <taxon>Rhodobacter</taxon>
    </lineage>
</organism>
<dbReference type="InterPro" id="IPR027417">
    <property type="entry name" value="P-loop_NTPase"/>
</dbReference>
<evidence type="ECO:0000256" key="3">
    <source>
        <dbReference type="ARBA" id="ARBA00022448"/>
    </source>
</evidence>
<dbReference type="Gene3D" id="3.40.50.300">
    <property type="entry name" value="P-loop containing nucleotide triphosphate hydrolases"/>
    <property type="match status" value="1"/>
</dbReference>
<dbReference type="Proteomes" id="UP000010121">
    <property type="component" value="Unassembled WGS sequence"/>
</dbReference>
<dbReference type="GO" id="GO:0005524">
    <property type="term" value="F:ATP binding"/>
    <property type="evidence" value="ECO:0007669"/>
    <property type="project" value="UniProtKB-KW"/>
</dbReference>
<dbReference type="GO" id="GO:0015833">
    <property type="term" value="P:peptide transport"/>
    <property type="evidence" value="ECO:0007669"/>
    <property type="project" value="InterPro"/>
</dbReference>
<evidence type="ECO:0000313" key="8">
    <source>
        <dbReference type="EMBL" id="EEW26455.1"/>
    </source>
</evidence>
<dbReference type="InterPro" id="IPR003593">
    <property type="entry name" value="AAA+_ATPase"/>
</dbReference>
<dbReference type="InterPro" id="IPR017871">
    <property type="entry name" value="ABC_transporter-like_CS"/>
</dbReference>
<protein>
    <submittedName>
        <fullName evidence="8">Oligopeptide/dipeptide ABC transporter, ATPase subunit</fullName>
    </submittedName>
</protein>
<dbReference type="Pfam" id="PF08352">
    <property type="entry name" value="oligo_HPY"/>
    <property type="match status" value="1"/>
</dbReference>
<comment type="similarity">
    <text evidence="2">Belongs to the ABC transporter superfamily.</text>
</comment>
<dbReference type="NCBIfam" id="TIGR01727">
    <property type="entry name" value="oligo_HPY"/>
    <property type="match status" value="1"/>
</dbReference>
<dbReference type="GO" id="GO:0055085">
    <property type="term" value="P:transmembrane transport"/>
    <property type="evidence" value="ECO:0007669"/>
    <property type="project" value="UniProtKB-ARBA"/>
</dbReference>
<dbReference type="PANTHER" id="PTHR43776">
    <property type="entry name" value="TRANSPORT ATP-BINDING PROTEIN"/>
    <property type="match status" value="1"/>
</dbReference>
<dbReference type="PROSITE" id="PS50893">
    <property type="entry name" value="ABC_TRANSPORTER_2"/>
    <property type="match status" value="1"/>
</dbReference>
<keyword evidence="9" id="KW-1185">Reference proteome</keyword>
<dbReference type="PROSITE" id="PS00211">
    <property type="entry name" value="ABC_TRANSPORTER_1"/>
    <property type="match status" value="1"/>
</dbReference>
<keyword evidence="3" id="KW-0813">Transport</keyword>
<name>C8RY57_9RHOB</name>
<dbReference type="Pfam" id="PF00005">
    <property type="entry name" value="ABC_tran"/>
    <property type="match status" value="1"/>
</dbReference>
<evidence type="ECO:0000256" key="2">
    <source>
        <dbReference type="ARBA" id="ARBA00005417"/>
    </source>
</evidence>
<evidence type="ECO:0000256" key="6">
    <source>
        <dbReference type="SAM" id="MobiDB-lite"/>
    </source>
</evidence>
<dbReference type="EMBL" id="ACYY01000003">
    <property type="protein sequence ID" value="EEW26455.1"/>
    <property type="molecule type" value="Genomic_DNA"/>
</dbReference>
<dbReference type="SMART" id="SM00382">
    <property type="entry name" value="AAA"/>
    <property type="match status" value="1"/>
</dbReference>
<evidence type="ECO:0000256" key="5">
    <source>
        <dbReference type="ARBA" id="ARBA00022840"/>
    </source>
</evidence>
<reference evidence="8 9" key="1">
    <citation type="submission" date="2009-08" db="EMBL/GenBank/DDBJ databases">
        <title>The draft genome of Rhodobacter sp. SW2.</title>
        <authorList>
            <consortium name="US DOE Joint Genome Institute (JGI-PGF)"/>
            <person name="Lucas S."/>
            <person name="Copeland A."/>
            <person name="Lapidus A."/>
            <person name="Glavina del Rio T."/>
            <person name="Tice H."/>
            <person name="Bruce D."/>
            <person name="Goodwin L."/>
            <person name="Pitluck S."/>
            <person name="Larimer F."/>
            <person name="Land M.L."/>
            <person name="Hauser L."/>
            <person name="Emerson D."/>
        </authorList>
    </citation>
    <scope>NUCLEOTIDE SEQUENCE [LARGE SCALE GENOMIC DNA]</scope>
    <source>
        <strain evidence="8 9">SW2</strain>
    </source>
</reference>
<sequence>MLDAGRRKLVEVRDLKMYFPIYSGLLRRHTGDVKAVDGVSFDIFEGETLGLVGESGCGKSTVGRALLRLYELTGGSVVIDGDDVAKLSPEALRQKRPTMQMVFQDPQASLNPRMTLAGIIGEPLDEHTSLTAPEKLARIYQLMDQVGLNRNFANRYPHEFSGGQRQRIGIARALALNPKFIVCDEPIAALDVSIQAQVVNLLEELQDRLGLTYLFISHDLSMVRHIADRVAVMYLGQIAELSPRDELYAQPLHPYAIALLSAVPEPDPSREGARQRIILQGDVPSPANPPKGCNFSTRCPQVQAICHRLQPDLIEVAPLRFVACHFVQPQQAQPAGSTGGTEATEPTQQGVNA</sequence>
<dbReference type="InterPro" id="IPR050319">
    <property type="entry name" value="ABC_transp_ATP-bind"/>
</dbReference>
<feature type="region of interest" description="Disordered" evidence="6">
    <location>
        <begin position="331"/>
        <end position="353"/>
    </location>
</feature>
<dbReference type="SUPFAM" id="SSF52540">
    <property type="entry name" value="P-loop containing nucleoside triphosphate hydrolases"/>
    <property type="match status" value="1"/>
</dbReference>
<feature type="domain" description="ABC transporter" evidence="7">
    <location>
        <begin position="10"/>
        <end position="260"/>
    </location>
</feature>
<comment type="caution">
    <text evidence="8">The sequence shown here is derived from an EMBL/GenBank/DDBJ whole genome shotgun (WGS) entry which is preliminary data.</text>
</comment>
<dbReference type="InterPro" id="IPR003439">
    <property type="entry name" value="ABC_transporter-like_ATP-bd"/>
</dbReference>
<dbReference type="FunFam" id="3.40.50.300:FF:000016">
    <property type="entry name" value="Oligopeptide ABC transporter ATP-binding component"/>
    <property type="match status" value="1"/>
</dbReference>
<dbReference type="OrthoDB" id="9802264at2"/>
<dbReference type="STRING" id="371731.Rsw2DRAFT_0735"/>
<dbReference type="InterPro" id="IPR013563">
    <property type="entry name" value="Oligopep_ABC_C"/>
</dbReference>
<dbReference type="AlphaFoldDB" id="C8RY57"/>
<proteinExistence type="inferred from homology"/>
<gene>
    <name evidence="8" type="ORF">Rsw2DRAFT_0735</name>
</gene>
<accession>C8RY57</accession>
<keyword evidence="5" id="KW-0067">ATP-binding</keyword>
<dbReference type="eggNOG" id="COG4608">
    <property type="taxonomic scope" value="Bacteria"/>
</dbReference>
<comment type="subcellular location">
    <subcellularLocation>
        <location evidence="1">Cell inner membrane</location>
        <topology evidence="1">Peripheral membrane protein</topology>
    </subcellularLocation>
</comment>
<dbReference type="CDD" id="cd03257">
    <property type="entry name" value="ABC_NikE_OppD_transporters"/>
    <property type="match status" value="1"/>
</dbReference>